<feature type="transmembrane region" description="Helical" evidence="6">
    <location>
        <begin position="210"/>
        <end position="228"/>
    </location>
</feature>
<feature type="transmembrane region" description="Helical" evidence="6">
    <location>
        <begin position="240"/>
        <end position="260"/>
    </location>
</feature>
<feature type="transmembrane region" description="Helical" evidence="6">
    <location>
        <begin position="336"/>
        <end position="358"/>
    </location>
</feature>
<dbReference type="InterPro" id="IPR051211">
    <property type="entry name" value="PG_lysyltransferase"/>
</dbReference>
<evidence type="ECO:0000256" key="6">
    <source>
        <dbReference type="SAM" id="Phobius"/>
    </source>
</evidence>
<feature type="transmembrane region" description="Helical" evidence="6">
    <location>
        <begin position="41"/>
        <end position="63"/>
    </location>
</feature>
<dbReference type="InterPro" id="IPR022764">
    <property type="entry name" value="Peptidase_S54_rhomboid_dom"/>
</dbReference>
<evidence type="ECO:0000256" key="2">
    <source>
        <dbReference type="ARBA" id="ARBA00022475"/>
    </source>
</evidence>
<evidence type="ECO:0000256" key="3">
    <source>
        <dbReference type="ARBA" id="ARBA00022692"/>
    </source>
</evidence>
<evidence type="ECO:0000256" key="1">
    <source>
        <dbReference type="ARBA" id="ARBA00004651"/>
    </source>
</evidence>
<dbReference type="Proteomes" id="UP000183263">
    <property type="component" value="Unassembled WGS sequence"/>
</dbReference>
<dbReference type="InterPro" id="IPR035952">
    <property type="entry name" value="Rhomboid-like_sf"/>
</dbReference>
<dbReference type="Pfam" id="PF09924">
    <property type="entry name" value="LPG_synthase_C"/>
    <property type="match status" value="1"/>
</dbReference>
<accession>A0A1G8K5R3</accession>
<name>A0A1G8K5R3_9NOCA</name>
<dbReference type="GO" id="GO:0004252">
    <property type="term" value="F:serine-type endopeptidase activity"/>
    <property type="evidence" value="ECO:0007669"/>
    <property type="project" value="InterPro"/>
</dbReference>
<evidence type="ECO:0000256" key="4">
    <source>
        <dbReference type="ARBA" id="ARBA00022989"/>
    </source>
</evidence>
<dbReference type="GO" id="GO:0016755">
    <property type="term" value="F:aminoacyltransferase activity"/>
    <property type="evidence" value="ECO:0007669"/>
    <property type="project" value="TreeGrafter"/>
</dbReference>
<gene>
    <name evidence="9" type="ORF">SAMN05444695_10732</name>
</gene>
<feature type="transmembrane region" description="Helical" evidence="6">
    <location>
        <begin position="186"/>
        <end position="204"/>
    </location>
</feature>
<evidence type="ECO:0000259" key="7">
    <source>
        <dbReference type="Pfam" id="PF01694"/>
    </source>
</evidence>
<organism evidence="9 10">
    <name type="scientific">Rhodococcus triatomae</name>
    <dbReference type="NCBI Taxonomy" id="300028"/>
    <lineage>
        <taxon>Bacteria</taxon>
        <taxon>Bacillati</taxon>
        <taxon>Actinomycetota</taxon>
        <taxon>Actinomycetes</taxon>
        <taxon>Mycobacteriales</taxon>
        <taxon>Nocardiaceae</taxon>
        <taxon>Rhodococcus</taxon>
    </lineage>
</organism>
<feature type="domain" description="Phosphatidylglycerol lysyltransferase C-terminal" evidence="8">
    <location>
        <begin position="517"/>
        <end position="831"/>
    </location>
</feature>
<feature type="transmembrane region" description="Helical" evidence="6">
    <location>
        <begin position="122"/>
        <end position="147"/>
    </location>
</feature>
<keyword evidence="4 6" id="KW-1133">Transmembrane helix</keyword>
<dbReference type="GO" id="GO:0055091">
    <property type="term" value="P:phospholipid homeostasis"/>
    <property type="evidence" value="ECO:0007669"/>
    <property type="project" value="TreeGrafter"/>
</dbReference>
<evidence type="ECO:0000259" key="8">
    <source>
        <dbReference type="Pfam" id="PF09924"/>
    </source>
</evidence>
<dbReference type="GO" id="GO:0005886">
    <property type="term" value="C:plasma membrane"/>
    <property type="evidence" value="ECO:0007669"/>
    <property type="project" value="UniProtKB-SubCell"/>
</dbReference>
<sequence>MRSIRKRETDVSGSSDELAEEAAGRGPFGAWRVGGLQASPVTAALVLALWVAAVVSGSVLHGPSHHLAQRVGIGIVPMEHGRVWTLLTAGLWCTGLVAYVAATVLIVAVAMPLERRMGSRRFVLAAVVTQVLGGVLGLGVAALARLVDAGWGFRLHVGVAVGPSTWIVGALMAATADMGTLWRRRIRVGVLALTITLALFGGELQDVVRLAAAVVGLAIGASVVGRSARGDRIVGTRREGRVLVAIVVAASALGPMLAALSPHAAGPLAVLRELFRGAQWTAPEVRALCDAAPTGTDCRQGLLELRLSGVGPTLLALMPSVFVLVLADGLRRGRRFAWIGAVGAQVVLLALALLNFGVRYLDAVSPDSLYYGLADPDVYRTLVPFLAPAAILVVLLATRDLFDVHAPAGTYRRWATATAGFTVVLAALYVAGAWLARAGLDGGPTVPTLIADFPERLVPPVYLQWFEPRFLPTDAVATLLYEWTGVVFWAGLCAGVAWTFLRPAVGADSADAARARSLLQAGSGSPLSWMTTWRGNSYWFTPDGSGYVAYRVIGGVALTTGDPVGRPDRLRDAVVGFAEYAAHNGWVPCFYSVTGQVRRVTDDLGWGGLQVAEETVLDLGSLAFTGKRFQDVRTALNRARKSGISAEWVRFPTAPAAITDQIAAISEEWVADKGMPEMGFTLGGLDELDDPEVRVLVAVDEDRTVHGVTSWLPVYREGVIVGWTLDFMRRRAGEPRGTEVFRPAMEFLIASAAQLLEAEGAEFVSLSGAPLAKVAEPDEPEPAESSELNGARTLSEVLDNVLDLLGRTLEPVYGFRSLLAFKSKFHPRYEAMHMTFPDPAALPSIGSAVGRAYLPHVSMGQGVRLVRTIVSGRVTRT</sequence>
<reference evidence="9 10" key="1">
    <citation type="submission" date="2016-10" db="EMBL/GenBank/DDBJ databases">
        <authorList>
            <person name="de Groot N.N."/>
        </authorList>
    </citation>
    <scope>NUCLEOTIDE SEQUENCE [LARGE SCALE GENOMIC DNA]</scope>
    <source>
        <strain evidence="9 10">DSM 44892</strain>
    </source>
</reference>
<dbReference type="AlphaFoldDB" id="A0A1G8K5R3"/>
<dbReference type="PANTHER" id="PTHR34697">
    <property type="entry name" value="PHOSPHATIDYLGLYCEROL LYSYLTRANSFERASE"/>
    <property type="match status" value="1"/>
</dbReference>
<evidence type="ECO:0000313" key="9">
    <source>
        <dbReference type="EMBL" id="SDI38752.1"/>
    </source>
</evidence>
<feature type="transmembrane region" description="Helical" evidence="6">
    <location>
        <begin position="480"/>
        <end position="501"/>
    </location>
</feature>
<dbReference type="SUPFAM" id="SSF144091">
    <property type="entry name" value="Rhomboid-like"/>
    <property type="match status" value="1"/>
</dbReference>
<keyword evidence="5 6" id="KW-0472">Membrane</keyword>
<feature type="domain" description="Peptidase S54 rhomboid" evidence="7">
    <location>
        <begin position="81"/>
        <end position="222"/>
    </location>
</feature>
<keyword evidence="10" id="KW-1185">Reference proteome</keyword>
<dbReference type="EMBL" id="FNDN01000007">
    <property type="protein sequence ID" value="SDI38752.1"/>
    <property type="molecule type" value="Genomic_DNA"/>
</dbReference>
<comment type="subcellular location">
    <subcellularLocation>
        <location evidence="1">Cell membrane</location>
        <topology evidence="1">Multi-pass membrane protein</topology>
    </subcellularLocation>
</comment>
<keyword evidence="2" id="KW-1003">Cell membrane</keyword>
<dbReference type="InterPro" id="IPR024320">
    <property type="entry name" value="LPG_synthase_C"/>
</dbReference>
<feature type="transmembrane region" description="Helical" evidence="6">
    <location>
        <begin position="378"/>
        <end position="402"/>
    </location>
</feature>
<feature type="transmembrane region" description="Helical" evidence="6">
    <location>
        <begin position="309"/>
        <end position="327"/>
    </location>
</feature>
<protein>
    <submittedName>
        <fullName evidence="9">Lysylphosphatidylglycerol synthetase, C-terminal domain, DUF2156 family</fullName>
    </submittedName>
</protein>
<feature type="transmembrane region" description="Helical" evidence="6">
    <location>
        <begin position="414"/>
        <end position="436"/>
    </location>
</feature>
<dbReference type="Gene3D" id="1.20.1540.10">
    <property type="entry name" value="Rhomboid-like"/>
    <property type="match status" value="1"/>
</dbReference>
<dbReference type="PANTHER" id="PTHR34697:SF2">
    <property type="entry name" value="PHOSPHATIDYLGLYCEROL LYSYLTRANSFERASE"/>
    <property type="match status" value="1"/>
</dbReference>
<feature type="transmembrane region" description="Helical" evidence="6">
    <location>
        <begin position="153"/>
        <end position="174"/>
    </location>
</feature>
<evidence type="ECO:0000256" key="5">
    <source>
        <dbReference type="ARBA" id="ARBA00023136"/>
    </source>
</evidence>
<evidence type="ECO:0000313" key="10">
    <source>
        <dbReference type="Proteomes" id="UP000183263"/>
    </source>
</evidence>
<dbReference type="Pfam" id="PF01694">
    <property type="entry name" value="Rhomboid"/>
    <property type="match status" value="1"/>
</dbReference>
<proteinExistence type="predicted"/>
<feature type="transmembrane region" description="Helical" evidence="6">
    <location>
        <begin position="83"/>
        <end position="110"/>
    </location>
</feature>
<keyword evidence="3 6" id="KW-0812">Transmembrane</keyword>